<dbReference type="EMBL" id="PVBU01000001">
    <property type="protein sequence ID" value="PQV43788.1"/>
    <property type="molecule type" value="Genomic_DNA"/>
</dbReference>
<dbReference type="AlphaFoldDB" id="A0A315A2P0"/>
<sequence length="76" mass="8417">MPFLFLGIGIYVNYILNKNGSIWLIWGIYIVVFSMVGHPEPLEDNINLDKGRLGVGIVTFALGALCFTSVPFTIVQ</sequence>
<reference evidence="3 5" key="2">
    <citation type="submission" date="2018-10" db="EMBL/GenBank/DDBJ databases">
        <title>Cultivation of a novel Methanohalophilus strain from Kebrit Deep of the Red Sea and a genomic comparison of members of the genus Methanohalophilus.</title>
        <authorList>
            <person name="Guan Y."/>
            <person name="Ngugi D.K."/>
            <person name="Stingl U."/>
        </authorList>
    </citation>
    <scope>NUCLEOTIDE SEQUENCE [LARGE SCALE GENOMIC DNA]</scope>
    <source>
        <strain evidence="3 5">DSM 10369</strain>
    </source>
</reference>
<evidence type="ECO:0000313" key="5">
    <source>
        <dbReference type="Proteomes" id="UP000273978"/>
    </source>
</evidence>
<accession>A0A315A2P0</accession>
<proteinExistence type="predicted"/>
<keyword evidence="1" id="KW-1133">Transmembrane helix</keyword>
<feature type="transmembrane region" description="Helical" evidence="1">
    <location>
        <begin position="51"/>
        <end position="74"/>
    </location>
</feature>
<dbReference type="EMBL" id="RJJF01000001">
    <property type="protein sequence ID" value="RNI12773.1"/>
    <property type="molecule type" value="Genomic_DNA"/>
</dbReference>
<comment type="caution">
    <text evidence="2">The sequence shown here is derived from an EMBL/GenBank/DDBJ whole genome shotgun (WGS) entry which is preliminary data.</text>
</comment>
<protein>
    <submittedName>
        <fullName evidence="2">Uncharacterized protein</fullName>
    </submittedName>
</protein>
<keyword evidence="1" id="KW-0472">Membrane</keyword>
<dbReference type="Proteomes" id="UP000273978">
    <property type="component" value="Unassembled WGS sequence"/>
</dbReference>
<dbReference type="Proteomes" id="UP000251060">
    <property type="component" value="Unassembled WGS sequence"/>
</dbReference>
<keyword evidence="1" id="KW-0812">Transmembrane</keyword>
<feature type="transmembrane region" description="Helical" evidence="1">
    <location>
        <begin position="20"/>
        <end position="39"/>
    </location>
</feature>
<organism evidence="2 4">
    <name type="scientific">Methanohalophilus euhalobius</name>
    <dbReference type="NCBI Taxonomy" id="51203"/>
    <lineage>
        <taxon>Archaea</taxon>
        <taxon>Methanobacteriati</taxon>
        <taxon>Methanobacteriota</taxon>
        <taxon>Stenosarchaea group</taxon>
        <taxon>Methanomicrobia</taxon>
        <taxon>Methanosarcinales</taxon>
        <taxon>Methanosarcinaceae</taxon>
        <taxon>Methanohalophilus</taxon>
    </lineage>
</organism>
<gene>
    <name evidence="2" type="ORF">B0H22_101209</name>
    <name evidence="3" type="ORF">EDD83_01220</name>
</gene>
<name>A0A315A2P0_9EURY</name>
<evidence type="ECO:0000313" key="4">
    <source>
        <dbReference type="Proteomes" id="UP000251060"/>
    </source>
</evidence>
<evidence type="ECO:0000313" key="3">
    <source>
        <dbReference type="EMBL" id="RNI12773.1"/>
    </source>
</evidence>
<evidence type="ECO:0000256" key="1">
    <source>
        <dbReference type="SAM" id="Phobius"/>
    </source>
</evidence>
<evidence type="ECO:0000313" key="2">
    <source>
        <dbReference type="EMBL" id="PQV43788.1"/>
    </source>
</evidence>
<reference evidence="2 4" key="1">
    <citation type="submission" date="2018-02" db="EMBL/GenBank/DDBJ databases">
        <title>Subsurface microbial communities from deep shales in Ohio and West Virginia, USA.</title>
        <authorList>
            <person name="Wrighton K."/>
        </authorList>
    </citation>
    <scope>NUCLEOTIDE SEQUENCE [LARGE SCALE GENOMIC DNA]</scope>
    <source>
        <strain evidence="2 4">DSM 10369</strain>
    </source>
</reference>